<comment type="caution">
    <text evidence="2">The sequence shown here is derived from an EMBL/GenBank/DDBJ whole genome shotgun (WGS) entry which is preliminary data.</text>
</comment>
<feature type="compositionally biased region" description="Basic and acidic residues" evidence="1">
    <location>
        <begin position="30"/>
        <end position="58"/>
    </location>
</feature>
<dbReference type="Proteomes" id="UP000297299">
    <property type="component" value="Unassembled WGS sequence"/>
</dbReference>
<organism evidence="2 3">
    <name type="scientific">Botryotinia calthae</name>
    <dbReference type="NCBI Taxonomy" id="38488"/>
    <lineage>
        <taxon>Eukaryota</taxon>
        <taxon>Fungi</taxon>
        <taxon>Dikarya</taxon>
        <taxon>Ascomycota</taxon>
        <taxon>Pezizomycotina</taxon>
        <taxon>Leotiomycetes</taxon>
        <taxon>Helotiales</taxon>
        <taxon>Sclerotiniaceae</taxon>
        <taxon>Botryotinia</taxon>
    </lineage>
</organism>
<protein>
    <submittedName>
        <fullName evidence="2">Uncharacterized protein</fullName>
    </submittedName>
</protein>
<keyword evidence="3" id="KW-1185">Reference proteome</keyword>
<evidence type="ECO:0000313" key="3">
    <source>
        <dbReference type="Proteomes" id="UP000297299"/>
    </source>
</evidence>
<sequence length="70" mass="7884">MISHKDQSTCTIVSRVSAVSLDFEVESGVHQDVPDRLDKRKEEEKKRKVKRGKQDSKKSILSIPGGIGKY</sequence>
<dbReference type="EMBL" id="PHWZ01000031">
    <property type="protein sequence ID" value="TEY81831.1"/>
    <property type="molecule type" value="Genomic_DNA"/>
</dbReference>
<proteinExistence type="predicted"/>
<name>A0A4Y8DDA0_9HELO</name>
<evidence type="ECO:0000313" key="2">
    <source>
        <dbReference type="EMBL" id="TEY81831.1"/>
    </source>
</evidence>
<accession>A0A4Y8DDA0</accession>
<evidence type="ECO:0000256" key="1">
    <source>
        <dbReference type="SAM" id="MobiDB-lite"/>
    </source>
</evidence>
<dbReference type="AlphaFoldDB" id="A0A4Y8DDA0"/>
<reference evidence="2 3" key="1">
    <citation type="submission" date="2017-11" db="EMBL/GenBank/DDBJ databases">
        <title>Comparative genomics of Botrytis spp.</title>
        <authorList>
            <person name="Valero-Jimenez C.A."/>
            <person name="Tapia P."/>
            <person name="Veloso J."/>
            <person name="Silva-Moreno E."/>
            <person name="Staats M."/>
            <person name="Valdes J.H."/>
            <person name="Van Kan J.A.L."/>
        </authorList>
    </citation>
    <scope>NUCLEOTIDE SEQUENCE [LARGE SCALE GENOMIC DNA]</scope>
    <source>
        <strain evidence="2 3">MUCL2830</strain>
    </source>
</reference>
<gene>
    <name evidence="2" type="ORF">BOTCAL_0031g00230</name>
</gene>
<feature type="region of interest" description="Disordered" evidence="1">
    <location>
        <begin position="30"/>
        <end position="70"/>
    </location>
</feature>